<comment type="caution">
    <text evidence="2">The sequence shown here is derived from an EMBL/GenBank/DDBJ whole genome shotgun (WGS) entry which is preliminary data.</text>
</comment>
<feature type="region of interest" description="Disordered" evidence="1">
    <location>
        <begin position="1"/>
        <end position="31"/>
    </location>
</feature>
<evidence type="ECO:0000256" key="1">
    <source>
        <dbReference type="SAM" id="MobiDB-lite"/>
    </source>
</evidence>
<keyword evidence="3" id="KW-1185">Reference proteome</keyword>
<organism evidence="2 3">
    <name type="scientific">Cladobotryum mycophilum</name>
    <dbReference type="NCBI Taxonomy" id="491253"/>
    <lineage>
        <taxon>Eukaryota</taxon>
        <taxon>Fungi</taxon>
        <taxon>Dikarya</taxon>
        <taxon>Ascomycota</taxon>
        <taxon>Pezizomycotina</taxon>
        <taxon>Sordariomycetes</taxon>
        <taxon>Hypocreomycetidae</taxon>
        <taxon>Hypocreales</taxon>
        <taxon>Hypocreaceae</taxon>
        <taxon>Cladobotryum</taxon>
    </lineage>
</organism>
<sequence length="174" mass="19665">MMHQDRRPSKLWPFRRQRRETSETNPFPAQGVQGLGLVGGDLLELEQRNSSEIRFDEEDLFRYSNTTTLADDAACPCFSWLIAHFPEKQQTSRSVAWFVPIPAGWDQLDRLLARPEKRADLLPGSPPNLQNERRPSWVRRKGSSAVSALVFCAGVGSVPPTQRYLQASVAKGQM</sequence>
<reference evidence="2 3" key="1">
    <citation type="submission" date="2024-01" db="EMBL/GenBank/DDBJ databases">
        <title>Complete genome of Cladobotryum mycophilum ATHUM6906.</title>
        <authorList>
            <person name="Christinaki A.C."/>
            <person name="Myridakis A.I."/>
            <person name="Kouvelis V.N."/>
        </authorList>
    </citation>
    <scope>NUCLEOTIDE SEQUENCE [LARGE SCALE GENOMIC DNA]</scope>
    <source>
        <strain evidence="2 3">ATHUM6906</strain>
    </source>
</reference>
<evidence type="ECO:0000313" key="3">
    <source>
        <dbReference type="Proteomes" id="UP001338125"/>
    </source>
</evidence>
<gene>
    <name evidence="2" type="ORF">PT974_10474</name>
</gene>
<evidence type="ECO:0000313" key="2">
    <source>
        <dbReference type="EMBL" id="KAK5988976.1"/>
    </source>
</evidence>
<dbReference type="Proteomes" id="UP001338125">
    <property type="component" value="Unassembled WGS sequence"/>
</dbReference>
<protein>
    <submittedName>
        <fullName evidence="2">Uncharacterized protein</fullName>
    </submittedName>
</protein>
<accession>A0ABR0S9Y8</accession>
<dbReference type="EMBL" id="JAVFKD010000015">
    <property type="protein sequence ID" value="KAK5988976.1"/>
    <property type="molecule type" value="Genomic_DNA"/>
</dbReference>
<proteinExistence type="predicted"/>
<name>A0ABR0S9Y8_9HYPO</name>